<gene>
    <name evidence="2" type="ORF">HFZ78_15425</name>
</gene>
<reference evidence="2 3" key="2">
    <citation type="submission" date="2020-04" db="EMBL/GenBank/DDBJ databases">
        <authorList>
            <person name="Fomenkov A."/>
            <person name="Anton B.P."/>
            <person name="Roberts R.J."/>
        </authorList>
    </citation>
    <scope>NUCLEOTIDE SEQUENCE [LARGE SCALE GENOMIC DNA]</scope>
    <source>
        <strain evidence="2 3">S2</strain>
    </source>
</reference>
<accession>A0A6H1P348</accession>
<dbReference type="EMBL" id="CP051128">
    <property type="protein sequence ID" value="QIZ07948.1"/>
    <property type="molecule type" value="Genomic_DNA"/>
</dbReference>
<name>A0A6H1P348_PRIMG</name>
<evidence type="ECO:0000313" key="2">
    <source>
        <dbReference type="EMBL" id="QIZ07948.1"/>
    </source>
</evidence>
<sequence length="74" mass="9231">MWFWITISVIVFVFLLVVEEFIYYFWNRYVYGENYERKRRWWSRLSVGGVIFKQVFHKRENERSNSNSDKGLPL</sequence>
<dbReference type="Proteomes" id="UP000501868">
    <property type="component" value="Chromosome"/>
</dbReference>
<proteinExistence type="predicted"/>
<evidence type="ECO:0000313" key="3">
    <source>
        <dbReference type="Proteomes" id="UP000501868"/>
    </source>
</evidence>
<evidence type="ECO:0000256" key="1">
    <source>
        <dbReference type="SAM" id="Phobius"/>
    </source>
</evidence>
<keyword evidence="1" id="KW-0812">Transmembrane</keyword>
<reference evidence="2 3" key="1">
    <citation type="submission" date="2020-04" db="EMBL/GenBank/DDBJ databases">
        <title>Genome-Wide Identification of 5-Methylcytosine Sites in Bacterial Genomes By High-Throughput Sequencing of MspJI Restriction Fragments.</title>
        <authorList>
            <person name="Wu V."/>
        </authorList>
    </citation>
    <scope>NUCLEOTIDE SEQUENCE [LARGE SCALE GENOMIC DNA]</scope>
    <source>
        <strain evidence="2 3">S2</strain>
    </source>
</reference>
<protein>
    <submittedName>
        <fullName evidence="2">Uncharacterized protein</fullName>
    </submittedName>
</protein>
<keyword evidence="1" id="KW-0472">Membrane</keyword>
<keyword evidence="1" id="KW-1133">Transmembrane helix</keyword>
<feature type="transmembrane region" description="Helical" evidence="1">
    <location>
        <begin position="6"/>
        <end position="26"/>
    </location>
</feature>
<organism evidence="2 3">
    <name type="scientific">Priestia megaterium</name>
    <name type="common">Bacillus megaterium</name>
    <dbReference type="NCBI Taxonomy" id="1404"/>
    <lineage>
        <taxon>Bacteria</taxon>
        <taxon>Bacillati</taxon>
        <taxon>Bacillota</taxon>
        <taxon>Bacilli</taxon>
        <taxon>Bacillales</taxon>
        <taxon>Bacillaceae</taxon>
        <taxon>Priestia</taxon>
    </lineage>
</organism>
<dbReference type="AlphaFoldDB" id="A0A6H1P348"/>